<name>A0ABT1BWA7_9BACT</name>
<dbReference type="Proteomes" id="UP001204015">
    <property type="component" value="Unassembled WGS sequence"/>
</dbReference>
<accession>A0ABT1BWA7</accession>
<keyword evidence="4" id="KW-1185">Reference proteome</keyword>
<dbReference type="CDD" id="cd03801">
    <property type="entry name" value="GT4_PimA-like"/>
    <property type="match status" value="1"/>
</dbReference>
<feature type="domain" description="Glycosyl transferase family 1" evidence="2">
    <location>
        <begin position="188"/>
        <end position="326"/>
    </location>
</feature>
<proteinExistence type="predicted"/>
<dbReference type="Gene3D" id="3.40.50.2000">
    <property type="entry name" value="Glycogen Phosphorylase B"/>
    <property type="match status" value="2"/>
</dbReference>
<protein>
    <submittedName>
        <fullName evidence="3">Glycosyltransferase family 4 protein</fullName>
    </submittedName>
</protein>
<dbReference type="PANTHER" id="PTHR46401:SF2">
    <property type="entry name" value="GLYCOSYLTRANSFERASE WBBK-RELATED"/>
    <property type="match status" value="1"/>
</dbReference>
<evidence type="ECO:0000259" key="2">
    <source>
        <dbReference type="Pfam" id="PF00534"/>
    </source>
</evidence>
<sequence>MTIYYYHNIPAFTVYKKWTEGLLPGHLLYGATHLHEYHVRVIYHQPVMTPYRWKLSLHTAWRIWRRRKEIDAVYATTFRGLELIIFLRALGLFPHPVVCWHHQPAVTARNPIREILARLFYKGLDETIFFSEKLVKDSLKTGKIHAEHAHVVRWGADLDFYDRLMASMPGIQHHGFVSTGKERRDMPTLVKAFNLTEAPLDIYICRIDRGFNYEQLFESLSLHPNVKVHYISGNVIVDLARKVYQSACAVICCRESNYTVGLTTIVEALALGVPIICSKNVQLPMDIEKEGCGLTVGYGDVDGWVKAIRYISSHPEEALKMGQRGRALAEKYYNDRECAREVADILHRLNLKK</sequence>
<evidence type="ECO:0000313" key="4">
    <source>
        <dbReference type="Proteomes" id="UP001204015"/>
    </source>
</evidence>
<gene>
    <name evidence="3" type="ORF">NG821_05250</name>
</gene>
<dbReference type="EMBL" id="JAMXLY010000014">
    <property type="protein sequence ID" value="MCO6025249.1"/>
    <property type="molecule type" value="Genomic_DNA"/>
</dbReference>
<dbReference type="RefSeq" id="WP_252760611.1">
    <property type="nucleotide sequence ID" value="NZ_JAMXLY010000014.1"/>
</dbReference>
<dbReference type="InterPro" id="IPR001296">
    <property type="entry name" value="Glyco_trans_1"/>
</dbReference>
<dbReference type="Pfam" id="PF00534">
    <property type="entry name" value="Glycos_transf_1"/>
    <property type="match status" value="1"/>
</dbReference>
<evidence type="ECO:0000313" key="3">
    <source>
        <dbReference type="EMBL" id="MCO6025249.1"/>
    </source>
</evidence>
<dbReference type="PANTHER" id="PTHR46401">
    <property type="entry name" value="GLYCOSYLTRANSFERASE WBBK-RELATED"/>
    <property type="match status" value="1"/>
</dbReference>
<organism evidence="3 4">
    <name type="scientific">Segatella cerevisiae</name>
    <dbReference type="NCBI Taxonomy" id="2053716"/>
    <lineage>
        <taxon>Bacteria</taxon>
        <taxon>Pseudomonadati</taxon>
        <taxon>Bacteroidota</taxon>
        <taxon>Bacteroidia</taxon>
        <taxon>Bacteroidales</taxon>
        <taxon>Prevotellaceae</taxon>
        <taxon>Segatella</taxon>
    </lineage>
</organism>
<reference evidence="3 4" key="1">
    <citation type="submission" date="2022-06" db="EMBL/GenBank/DDBJ databases">
        <title>A taxonomic note on the genus Prevotella: Description of four novel genera and emended description of the genera Hallella and Xylanibacter.</title>
        <authorList>
            <person name="Hitch T.C.A."/>
        </authorList>
    </citation>
    <scope>NUCLEOTIDE SEQUENCE [LARGE SCALE GENOMIC DNA]</scope>
    <source>
        <strain evidence="3 4">DSM 100619</strain>
    </source>
</reference>
<dbReference type="SUPFAM" id="SSF53756">
    <property type="entry name" value="UDP-Glycosyltransferase/glycogen phosphorylase"/>
    <property type="match status" value="1"/>
</dbReference>
<evidence type="ECO:0000256" key="1">
    <source>
        <dbReference type="ARBA" id="ARBA00022679"/>
    </source>
</evidence>
<comment type="caution">
    <text evidence="3">The sequence shown here is derived from an EMBL/GenBank/DDBJ whole genome shotgun (WGS) entry which is preliminary data.</text>
</comment>
<keyword evidence="1" id="KW-0808">Transferase</keyword>